<evidence type="ECO:0000313" key="3">
    <source>
        <dbReference type="Proteomes" id="UP001140562"/>
    </source>
</evidence>
<accession>A0A9W8WSD7</accession>
<proteinExistence type="predicted"/>
<feature type="region of interest" description="Disordered" evidence="1">
    <location>
        <begin position="34"/>
        <end position="135"/>
    </location>
</feature>
<feature type="region of interest" description="Disordered" evidence="1">
    <location>
        <begin position="1"/>
        <end position="20"/>
    </location>
</feature>
<protein>
    <submittedName>
        <fullName evidence="2">Uncharacterized protein</fullName>
    </submittedName>
</protein>
<feature type="compositionally biased region" description="Polar residues" evidence="1">
    <location>
        <begin position="1"/>
        <end position="11"/>
    </location>
</feature>
<evidence type="ECO:0000256" key="1">
    <source>
        <dbReference type="SAM" id="MobiDB-lite"/>
    </source>
</evidence>
<dbReference type="AlphaFoldDB" id="A0A9W8WSD7"/>
<dbReference type="EMBL" id="JAPEUV010000135">
    <property type="protein sequence ID" value="KAJ4331888.1"/>
    <property type="molecule type" value="Genomic_DNA"/>
</dbReference>
<dbReference type="Proteomes" id="UP001140562">
    <property type="component" value="Unassembled WGS sequence"/>
</dbReference>
<keyword evidence="3" id="KW-1185">Reference proteome</keyword>
<reference evidence="2" key="1">
    <citation type="submission" date="2022-10" db="EMBL/GenBank/DDBJ databases">
        <title>Tapping the CABI collections for fungal endophytes: first genome assemblies for Collariella, Neodidymelliopsis, Ascochyta clinopodiicola, Didymella pomorum, Didymosphaeria variabile, Neocosmospora piperis and Neocucurbitaria cava.</title>
        <authorList>
            <person name="Hill R."/>
        </authorList>
    </citation>
    <scope>NUCLEOTIDE SEQUENCE</scope>
    <source>
        <strain evidence="2">IMI 360193</strain>
    </source>
</reference>
<dbReference type="OrthoDB" id="4765225at2759"/>
<organism evidence="2 3">
    <name type="scientific">Didymella glomerata</name>
    <dbReference type="NCBI Taxonomy" id="749621"/>
    <lineage>
        <taxon>Eukaryota</taxon>
        <taxon>Fungi</taxon>
        <taxon>Dikarya</taxon>
        <taxon>Ascomycota</taxon>
        <taxon>Pezizomycotina</taxon>
        <taxon>Dothideomycetes</taxon>
        <taxon>Pleosporomycetidae</taxon>
        <taxon>Pleosporales</taxon>
        <taxon>Pleosporineae</taxon>
        <taxon>Didymellaceae</taxon>
        <taxon>Didymella</taxon>
    </lineage>
</organism>
<comment type="caution">
    <text evidence="2">The sequence shown here is derived from an EMBL/GenBank/DDBJ whole genome shotgun (WGS) entry which is preliminary data.</text>
</comment>
<name>A0A9W8WSD7_9PLEO</name>
<sequence>MASRVLQSFTRSAPAATRSFQRRTAALAPALSRTYAVNPSSSSASKNNSNASNPQASSAESQDINASAATRGMKDQDTASVANPVSHPEDGAMGATEETTQSQDAMKHDPKESDASKREKTLSYGQNKPLDAADK</sequence>
<gene>
    <name evidence="2" type="ORF">N0V87_008825</name>
</gene>
<feature type="compositionally biased region" description="Basic and acidic residues" evidence="1">
    <location>
        <begin position="105"/>
        <end position="121"/>
    </location>
</feature>
<feature type="compositionally biased region" description="Low complexity" evidence="1">
    <location>
        <begin position="36"/>
        <end position="61"/>
    </location>
</feature>
<evidence type="ECO:0000313" key="2">
    <source>
        <dbReference type="EMBL" id="KAJ4331888.1"/>
    </source>
</evidence>